<dbReference type="EnsemblMetazoa" id="XM_022795676">
    <property type="protein sequence ID" value="XP_022651411"/>
    <property type="gene ID" value="LOC111246307"/>
</dbReference>
<dbReference type="PANTHER" id="PTHR23210">
    <property type="entry name" value="ACTIVATING TRANSCRIPTION FACTOR 7 INTERACTING PROTEIN"/>
    <property type="match status" value="1"/>
</dbReference>
<feature type="compositionally biased region" description="Low complexity" evidence="6">
    <location>
        <begin position="620"/>
        <end position="657"/>
    </location>
</feature>
<dbReference type="RefSeq" id="XP_022651411.1">
    <property type="nucleotide sequence ID" value="XM_022795676.1"/>
</dbReference>
<feature type="region of interest" description="Disordered" evidence="6">
    <location>
        <begin position="619"/>
        <end position="664"/>
    </location>
</feature>
<keyword evidence="1" id="KW-0479">Metal-binding</keyword>
<dbReference type="InParanoid" id="A0A7M7JJN1"/>
<accession>A0A7M7JJN1</accession>
<dbReference type="Pfam" id="PF16794">
    <property type="entry name" value="fn3_4"/>
    <property type="match status" value="1"/>
</dbReference>
<dbReference type="Proteomes" id="UP000594260">
    <property type="component" value="Unplaced"/>
</dbReference>
<feature type="region of interest" description="Disordered" evidence="6">
    <location>
        <begin position="184"/>
        <end position="216"/>
    </location>
</feature>
<reference evidence="8" key="1">
    <citation type="submission" date="2021-01" db="UniProtKB">
        <authorList>
            <consortium name="EnsemblMetazoa"/>
        </authorList>
    </citation>
    <scope>IDENTIFICATION</scope>
</reference>
<dbReference type="InterPro" id="IPR006612">
    <property type="entry name" value="THAP_Znf"/>
</dbReference>
<feature type="compositionally biased region" description="Basic and acidic residues" evidence="6">
    <location>
        <begin position="190"/>
        <end position="201"/>
    </location>
</feature>
<evidence type="ECO:0000313" key="9">
    <source>
        <dbReference type="Proteomes" id="UP000594260"/>
    </source>
</evidence>
<feature type="compositionally biased region" description="Low complexity" evidence="6">
    <location>
        <begin position="872"/>
        <end position="883"/>
    </location>
</feature>
<evidence type="ECO:0000259" key="7">
    <source>
        <dbReference type="PROSITE" id="PS50950"/>
    </source>
</evidence>
<dbReference type="KEGG" id="vde:111246307"/>
<feature type="compositionally biased region" description="Low complexity" evidence="6">
    <location>
        <begin position="898"/>
        <end position="908"/>
    </location>
</feature>
<feature type="region of interest" description="Disordered" evidence="6">
    <location>
        <begin position="404"/>
        <end position="468"/>
    </location>
</feature>
<keyword evidence="3" id="KW-0862">Zinc</keyword>
<organism evidence="8 9">
    <name type="scientific">Varroa destructor</name>
    <name type="common">Honeybee mite</name>
    <dbReference type="NCBI Taxonomy" id="109461"/>
    <lineage>
        <taxon>Eukaryota</taxon>
        <taxon>Metazoa</taxon>
        <taxon>Ecdysozoa</taxon>
        <taxon>Arthropoda</taxon>
        <taxon>Chelicerata</taxon>
        <taxon>Arachnida</taxon>
        <taxon>Acari</taxon>
        <taxon>Parasitiformes</taxon>
        <taxon>Mesostigmata</taxon>
        <taxon>Gamasina</taxon>
        <taxon>Dermanyssoidea</taxon>
        <taxon>Varroidae</taxon>
        <taxon>Varroa</taxon>
    </lineage>
</organism>
<dbReference type="GO" id="GO:0008270">
    <property type="term" value="F:zinc ion binding"/>
    <property type="evidence" value="ECO:0007669"/>
    <property type="project" value="UniProtKB-KW"/>
</dbReference>
<feature type="domain" description="THAP-type" evidence="7">
    <location>
        <begin position="1"/>
        <end position="105"/>
    </location>
</feature>
<keyword evidence="2 5" id="KW-0863">Zinc-finger</keyword>
<keyword evidence="9" id="KW-1185">Reference proteome</keyword>
<evidence type="ECO:0000256" key="4">
    <source>
        <dbReference type="ARBA" id="ARBA00023125"/>
    </source>
</evidence>
<feature type="compositionally biased region" description="Basic and acidic residues" evidence="6">
    <location>
        <begin position="133"/>
        <end position="155"/>
    </location>
</feature>
<evidence type="ECO:0000313" key="8">
    <source>
        <dbReference type="EnsemblMetazoa" id="XP_022651411"/>
    </source>
</evidence>
<feature type="compositionally biased region" description="Polar residues" evidence="6">
    <location>
        <begin position="909"/>
        <end position="924"/>
    </location>
</feature>
<feature type="region of interest" description="Disordered" evidence="6">
    <location>
        <begin position="474"/>
        <end position="493"/>
    </location>
</feature>
<dbReference type="SMART" id="SM00980">
    <property type="entry name" value="THAP"/>
    <property type="match status" value="1"/>
</dbReference>
<feature type="compositionally biased region" description="Basic and acidic residues" evidence="6">
    <location>
        <begin position="426"/>
        <end position="440"/>
    </location>
</feature>
<dbReference type="PROSITE" id="PS50950">
    <property type="entry name" value="ZF_THAP"/>
    <property type="match status" value="1"/>
</dbReference>
<keyword evidence="4 5" id="KW-0238">DNA-binding</keyword>
<dbReference type="AlphaFoldDB" id="A0A7M7JJN1"/>
<dbReference type="GeneID" id="111246307"/>
<dbReference type="GO" id="GO:0005634">
    <property type="term" value="C:nucleus"/>
    <property type="evidence" value="ECO:0007669"/>
    <property type="project" value="TreeGrafter"/>
</dbReference>
<dbReference type="PANTHER" id="PTHR23210:SF26">
    <property type="entry name" value="ACTIVATING TRANSCRIPTION FACTOR 7-INTERACTING PROTEIN 1"/>
    <property type="match status" value="1"/>
</dbReference>
<dbReference type="InterPro" id="IPR026085">
    <property type="entry name" value="ATF7-int"/>
</dbReference>
<feature type="compositionally biased region" description="Polar residues" evidence="6">
    <location>
        <begin position="441"/>
        <end position="461"/>
    </location>
</feature>
<sequence>MSATQECRRCCVLGCPNGKTPAKISMHRIPDVDPTGSEPCDSSEKKLRNELRSRWLRLAGVPEDVITPETSFVCARHFPPNAYQHIDTDQKKMRRLKAHAVPLMFLPGQKIESEEKKTSVEIPSLAFRATLDEKSADEELSKNRQSREDEDRSPSAEENCQVVDDGAAEDYVENETSFDTTVLSTANSNHEPEKHLNKKDSGNFASSLPPVVSKGDAIEPVETIESEDSASKTGDNTNIGAEVLDDSSEPVLFVHVPDDSTTLAATTAKSRSVDGIGTISNGHLNLEAEVVMDEPKNTSATTENRRKNGVIAFTEEIDKDAEIETTIQFALINDDIEMEDEVIQDDTAGTKIGQTTDEAVKEISRPNTSTGVRFSLRNKLGQCIVEETETDSQDSTRREVAAIFGQDGSETGPAKQNSRKPAKVKPVNDERAEIQHEKEISISSPASQKSTESLAGSSESATDSERRTLRSSLLKRASEGLLEKPGPSKKMALDEIKTQARMKYSPRKVDLAKGDSASPSASPPVLMGRRNLQMLLNNYGELIAQDISQKLGNLAKAQTVIFHKMFEKIAAHALLMEQLHRDVSCRLNSCKYANSVRHAAIQVASVQPCVPAAPHVASNAPQTTQMAPPQQQSLAAPGPSAALARQQQQQSQQVQQSPPGLTGAGVVRQVVPQSLPIVGRGRPRLPQPGARQSTPMLNAALQARSPSTAAPVKPQIDSNAVIDLTDDEPVRVEPASSPVRSSTLLATRTPQVAGVVRRPTPATAAAIPVGGIVPASALRAVVPNSIQQLPRGPVTPVRAATVVGSTAQARLRVAAPVARVPTAVMRPRGTMIAATQVVQRVLPPSTQVATTVSVSHGGQTITSPRQSQQHATTGTLVTGSGTTPTVHLPPDIVMRPIQTQQAQQPVHQTSESSSNVQGRRSTQLRLKHPAPLPPTPTYTDQGTLSTPPAPIIQQIKRTQKGIVVTFDAKKQPGVRYADTEKYQVYSYVETNDPPSTSTWNKVGEVGSLRLPMACTFTQFKDGHRIFFAVRGVDATGRLGSFNEPKAIDLRENVIIL</sequence>
<feature type="region of interest" description="Disordered" evidence="6">
    <location>
        <begin position="898"/>
        <end position="945"/>
    </location>
</feature>
<evidence type="ECO:0000256" key="1">
    <source>
        <dbReference type="ARBA" id="ARBA00022723"/>
    </source>
</evidence>
<evidence type="ECO:0000256" key="3">
    <source>
        <dbReference type="ARBA" id="ARBA00022833"/>
    </source>
</evidence>
<feature type="region of interest" description="Disordered" evidence="6">
    <location>
        <begin position="857"/>
        <end position="883"/>
    </location>
</feature>
<dbReference type="SUPFAM" id="SSF57716">
    <property type="entry name" value="Glucocorticoid receptor-like (DNA-binding domain)"/>
    <property type="match status" value="1"/>
</dbReference>
<feature type="region of interest" description="Disordered" evidence="6">
    <location>
        <begin position="504"/>
        <end position="525"/>
    </location>
</feature>
<dbReference type="GO" id="GO:0006355">
    <property type="term" value="P:regulation of DNA-templated transcription"/>
    <property type="evidence" value="ECO:0007669"/>
    <property type="project" value="TreeGrafter"/>
</dbReference>
<dbReference type="InterPro" id="IPR056565">
    <property type="entry name" value="Fn3_ATF7IP"/>
</dbReference>
<dbReference type="Pfam" id="PF05485">
    <property type="entry name" value="THAP"/>
    <property type="match status" value="1"/>
</dbReference>
<dbReference type="GO" id="GO:0003677">
    <property type="term" value="F:DNA binding"/>
    <property type="evidence" value="ECO:0007669"/>
    <property type="project" value="UniProtKB-UniRule"/>
</dbReference>
<evidence type="ECO:0000256" key="2">
    <source>
        <dbReference type="ARBA" id="ARBA00022771"/>
    </source>
</evidence>
<evidence type="ECO:0000256" key="5">
    <source>
        <dbReference type="PROSITE-ProRule" id="PRU00309"/>
    </source>
</evidence>
<evidence type="ECO:0000256" key="6">
    <source>
        <dbReference type="SAM" id="MobiDB-lite"/>
    </source>
</evidence>
<feature type="compositionally biased region" description="Polar residues" evidence="6">
    <location>
        <begin position="857"/>
        <end position="871"/>
    </location>
</feature>
<name>A0A7M7JJN1_VARDE</name>
<feature type="region of interest" description="Disordered" evidence="6">
    <location>
        <begin position="223"/>
        <end position="242"/>
    </location>
</feature>
<dbReference type="GO" id="GO:0003712">
    <property type="term" value="F:transcription coregulator activity"/>
    <property type="evidence" value="ECO:0007669"/>
    <property type="project" value="TreeGrafter"/>
</dbReference>
<feature type="region of interest" description="Disordered" evidence="6">
    <location>
        <begin position="133"/>
        <end position="164"/>
    </location>
</feature>
<dbReference type="GO" id="GO:0005667">
    <property type="term" value="C:transcription regulator complex"/>
    <property type="evidence" value="ECO:0007669"/>
    <property type="project" value="TreeGrafter"/>
</dbReference>
<proteinExistence type="predicted"/>
<protein>
    <recommendedName>
        <fullName evidence="7">THAP-type domain-containing protein</fullName>
    </recommendedName>
</protein>
<dbReference type="OrthoDB" id="2434995at2759"/>